<evidence type="ECO:0000259" key="3">
    <source>
        <dbReference type="Pfam" id="PF02517"/>
    </source>
</evidence>
<feature type="domain" description="CAAX prenyl protease 2/Lysostaphin resistance protein A-like" evidence="3">
    <location>
        <begin position="100"/>
        <end position="201"/>
    </location>
</feature>
<evidence type="ECO:0000256" key="1">
    <source>
        <dbReference type="ARBA" id="ARBA00009067"/>
    </source>
</evidence>
<sequence length="247" mass="27146">MRELRLITAFWLMMVGCLILISLLFKLPGLALNSTVATGFEELLLLILVLTLNDRYIHQPLHLRSALSWPQQAQIVGPTLLVVAIITITSLIATTQLTSALTNLMVALLISLFEEVLFRGILFKRSLKIFGVTPSRLGRAVCLSSLYFSLTHLVNLSHQSIPLTLLQLGFTFALGLLLAGIYQATGTLIWPIVIHAANDFFSFSQPTINLPLIHTTASFQVLEIIIILALAGLVFRPLVAPNNPPSQ</sequence>
<dbReference type="PANTHER" id="PTHR36435">
    <property type="entry name" value="SLR1288 PROTEIN"/>
    <property type="match status" value="1"/>
</dbReference>
<evidence type="ECO:0000313" key="4">
    <source>
        <dbReference type="EMBL" id="MFC0423580.1"/>
    </source>
</evidence>
<accession>A0ABV6K288</accession>
<dbReference type="EMBL" id="JBHLUK010000054">
    <property type="protein sequence ID" value="MFC0423580.1"/>
    <property type="molecule type" value="Genomic_DNA"/>
</dbReference>
<feature type="transmembrane region" description="Helical" evidence="2">
    <location>
        <begin position="165"/>
        <end position="192"/>
    </location>
</feature>
<evidence type="ECO:0000256" key="2">
    <source>
        <dbReference type="SAM" id="Phobius"/>
    </source>
</evidence>
<organism evidence="4 5">
    <name type="scientific">Lactiplantibacillus plajomi</name>
    <dbReference type="NCBI Taxonomy" id="1457217"/>
    <lineage>
        <taxon>Bacteria</taxon>
        <taxon>Bacillati</taxon>
        <taxon>Bacillota</taxon>
        <taxon>Bacilli</taxon>
        <taxon>Lactobacillales</taxon>
        <taxon>Lactobacillaceae</taxon>
        <taxon>Lactiplantibacillus</taxon>
    </lineage>
</organism>
<keyword evidence="2" id="KW-0812">Transmembrane</keyword>
<comment type="caution">
    <text evidence="4">The sequence shown here is derived from an EMBL/GenBank/DDBJ whole genome shotgun (WGS) entry which is preliminary data.</text>
</comment>
<dbReference type="RefSeq" id="WP_137645997.1">
    <property type="nucleotide sequence ID" value="NZ_BAABRM010000032.1"/>
</dbReference>
<dbReference type="PROSITE" id="PS51257">
    <property type="entry name" value="PROKAR_LIPOPROTEIN"/>
    <property type="match status" value="1"/>
</dbReference>
<keyword evidence="2" id="KW-1133">Transmembrane helix</keyword>
<keyword evidence="5" id="KW-1185">Reference proteome</keyword>
<dbReference type="Proteomes" id="UP001589855">
    <property type="component" value="Unassembled WGS sequence"/>
</dbReference>
<reference evidence="4 5" key="1">
    <citation type="submission" date="2024-09" db="EMBL/GenBank/DDBJ databases">
        <authorList>
            <person name="Sun Q."/>
            <person name="Mori K."/>
        </authorList>
    </citation>
    <scope>NUCLEOTIDE SEQUENCE [LARGE SCALE GENOMIC DNA]</scope>
    <source>
        <strain evidence="4 5">TBRC 4575</strain>
    </source>
</reference>
<dbReference type="InterPro" id="IPR003675">
    <property type="entry name" value="Rce1/LyrA-like_dom"/>
</dbReference>
<gene>
    <name evidence="4" type="ORF">ACFFGS_05525</name>
</gene>
<feature type="transmembrane region" description="Helical" evidence="2">
    <location>
        <begin position="73"/>
        <end position="94"/>
    </location>
</feature>
<feature type="transmembrane region" description="Helical" evidence="2">
    <location>
        <begin position="31"/>
        <end position="52"/>
    </location>
</feature>
<proteinExistence type="inferred from homology"/>
<dbReference type="PANTHER" id="PTHR36435:SF1">
    <property type="entry name" value="CAAX AMINO TERMINAL PROTEASE FAMILY PROTEIN"/>
    <property type="match status" value="1"/>
</dbReference>
<feature type="transmembrane region" description="Helical" evidence="2">
    <location>
        <begin position="7"/>
        <end position="25"/>
    </location>
</feature>
<protein>
    <submittedName>
        <fullName evidence="4">Lysostaphin resistance A-like protein</fullName>
    </submittedName>
</protein>
<dbReference type="Pfam" id="PF02517">
    <property type="entry name" value="Rce1-like"/>
    <property type="match status" value="1"/>
</dbReference>
<name>A0ABV6K288_9LACO</name>
<keyword evidence="2" id="KW-0472">Membrane</keyword>
<comment type="similarity">
    <text evidence="1">Belongs to the UPF0177 family.</text>
</comment>
<evidence type="ECO:0000313" key="5">
    <source>
        <dbReference type="Proteomes" id="UP001589855"/>
    </source>
</evidence>
<feature type="transmembrane region" description="Helical" evidence="2">
    <location>
        <begin position="212"/>
        <end position="235"/>
    </location>
</feature>
<feature type="transmembrane region" description="Helical" evidence="2">
    <location>
        <begin position="100"/>
        <end position="118"/>
    </location>
</feature>
<dbReference type="InterPro" id="IPR052710">
    <property type="entry name" value="CAAX_protease"/>
</dbReference>